<evidence type="ECO:0000256" key="10">
    <source>
        <dbReference type="ARBA" id="ARBA00048679"/>
    </source>
</evidence>
<keyword evidence="4" id="KW-0808">Transferase</keyword>
<dbReference type="PROSITE" id="PS50011">
    <property type="entry name" value="PROTEIN_KINASE_DOM"/>
    <property type="match status" value="1"/>
</dbReference>
<dbReference type="GO" id="GO:0000045">
    <property type="term" value="P:autophagosome assembly"/>
    <property type="evidence" value="ECO:0007669"/>
    <property type="project" value="TreeGrafter"/>
</dbReference>
<organism evidence="13 14">
    <name type="scientific">Cladophialophora chaetospira</name>
    <dbReference type="NCBI Taxonomy" id="386627"/>
    <lineage>
        <taxon>Eukaryota</taxon>
        <taxon>Fungi</taxon>
        <taxon>Dikarya</taxon>
        <taxon>Ascomycota</taxon>
        <taxon>Pezizomycotina</taxon>
        <taxon>Eurotiomycetes</taxon>
        <taxon>Chaetothyriomycetidae</taxon>
        <taxon>Chaetothyriales</taxon>
        <taxon>Herpotrichiellaceae</taxon>
        <taxon>Cladophialophora</taxon>
    </lineage>
</organism>
<keyword evidence="6" id="KW-0418">Kinase</keyword>
<protein>
    <recommendedName>
        <fullName evidence="2">non-specific serine/threonine protein kinase</fullName>
        <ecNumber evidence="2">2.7.11.1</ecNumber>
    </recommendedName>
    <alternativeName>
        <fullName evidence="8">Autophagy-related protein 1</fullName>
    </alternativeName>
</protein>
<comment type="catalytic activity">
    <reaction evidence="9">
        <text>L-threonyl-[protein] + ATP = O-phospho-L-threonyl-[protein] + ADP + H(+)</text>
        <dbReference type="Rhea" id="RHEA:46608"/>
        <dbReference type="Rhea" id="RHEA-COMP:11060"/>
        <dbReference type="Rhea" id="RHEA-COMP:11605"/>
        <dbReference type="ChEBI" id="CHEBI:15378"/>
        <dbReference type="ChEBI" id="CHEBI:30013"/>
        <dbReference type="ChEBI" id="CHEBI:30616"/>
        <dbReference type="ChEBI" id="CHEBI:61977"/>
        <dbReference type="ChEBI" id="CHEBI:456216"/>
        <dbReference type="EC" id="2.7.11.1"/>
    </reaction>
</comment>
<evidence type="ECO:0000256" key="4">
    <source>
        <dbReference type="ARBA" id="ARBA00022679"/>
    </source>
</evidence>
<evidence type="ECO:0000256" key="2">
    <source>
        <dbReference type="ARBA" id="ARBA00012513"/>
    </source>
</evidence>
<dbReference type="AlphaFoldDB" id="A0AA38X330"/>
<dbReference type="GO" id="GO:0004674">
    <property type="term" value="F:protein serine/threonine kinase activity"/>
    <property type="evidence" value="ECO:0007669"/>
    <property type="project" value="UniProtKB-KW"/>
</dbReference>
<evidence type="ECO:0000256" key="3">
    <source>
        <dbReference type="ARBA" id="ARBA00022527"/>
    </source>
</evidence>
<comment type="catalytic activity">
    <reaction evidence="10">
        <text>L-seryl-[protein] + ATP = O-phospho-L-seryl-[protein] + ADP + H(+)</text>
        <dbReference type="Rhea" id="RHEA:17989"/>
        <dbReference type="Rhea" id="RHEA-COMP:9863"/>
        <dbReference type="Rhea" id="RHEA-COMP:11604"/>
        <dbReference type="ChEBI" id="CHEBI:15378"/>
        <dbReference type="ChEBI" id="CHEBI:29999"/>
        <dbReference type="ChEBI" id="CHEBI:30616"/>
        <dbReference type="ChEBI" id="CHEBI:83421"/>
        <dbReference type="ChEBI" id="CHEBI:456216"/>
        <dbReference type="EC" id="2.7.11.1"/>
    </reaction>
</comment>
<dbReference type="Pfam" id="PF00069">
    <property type="entry name" value="Pkinase"/>
    <property type="match status" value="1"/>
</dbReference>
<dbReference type="GO" id="GO:0042594">
    <property type="term" value="P:response to starvation"/>
    <property type="evidence" value="ECO:0007669"/>
    <property type="project" value="TreeGrafter"/>
</dbReference>
<dbReference type="Proteomes" id="UP001172673">
    <property type="component" value="Unassembled WGS sequence"/>
</dbReference>
<dbReference type="GO" id="GO:0005524">
    <property type="term" value="F:ATP binding"/>
    <property type="evidence" value="ECO:0007669"/>
    <property type="project" value="UniProtKB-KW"/>
</dbReference>
<sequence length="362" mass="40159">MAPLPDLVKDAEYHVHFEPGLIEHVYYESGRAIRRRKLKRPEKWKAEERLGAGSFGTVWRQKLLSPPGTNNGTDRYRAIKEIKKDAPGNILVASCNPEWRVKIADFGVSKRAVEGQTGLRTLIGTPGFLAPEIILLKLQDGSTDPIGDNKYSFAVDIWALGEVSFRCLTGKGPFAGQNVLDYYQGKMPFPLAVLEKHGISQRGCTFLALLLAADPNDRCAADVALEHSWLLEGGTSSSSSFVELEMFTPTALEHQEVLPQTDQSRAADHPDKSAVDSGTEAKGAVSAEHQPKFQSRTGPSRWGCMIISISYPAWQKTYRVIIRLKRRLQDGAQVPPKRMSMNPLIQLPRDGEPLVENKIKES</sequence>
<dbReference type="SUPFAM" id="SSF56112">
    <property type="entry name" value="Protein kinase-like (PK-like)"/>
    <property type="match status" value="1"/>
</dbReference>
<dbReference type="GO" id="GO:0005776">
    <property type="term" value="C:autophagosome"/>
    <property type="evidence" value="ECO:0007669"/>
    <property type="project" value="TreeGrafter"/>
</dbReference>
<dbReference type="GO" id="GO:0000422">
    <property type="term" value="P:autophagy of mitochondrion"/>
    <property type="evidence" value="ECO:0007669"/>
    <property type="project" value="TreeGrafter"/>
</dbReference>
<dbReference type="GO" id="GO:0061709">
    <property type="term" value="P:reticulophagy"/>
    <property type="evidence" value="ECO:0007669"/>
    <property type="project" value="TreeGrafter"/>
</dbReference>
<dbReference type="GO" id="GO:0034045">
    <property type="term" value="C:phagophore assembly site membrane"/>
    <property type="evidence" value="ECO:0007669"/>
    <property type="project" value="UniProtKB-SubCell"/>
</dbReference>
<dbReference type="EC" id="2.7.11.1" evidence="2"/>
<proteinExistence type="predicted"/>
<dbReference type="GO" id="GO:0005829">
    <property type="term" value="C:cytosol"/>
    <property type="evidence" value="ECO:0007669"/>
    <property type="project" value="TreeGrafter"/>
</dbReference>
<evidence type="ECO:0000256" key="9">
    <source>
        <dbReference type="ARBA" id="ARBA00047899"/>
    </source>
</evidence>
<evidence type="ECO:0000256" key="8">
    <source>
        <dbReference type="ARBA" id="ARBA00030237"/>
    </source>
</evidence>
<dbReference type="InterPro" id="IPR045269">
    <property type="entry name" value="Atg1-like"/>
</dbReference>
<dbReference type="SMART" id="SM00220">
    <property type="entry name" value="S_TKc"/>
    <property type="match status" value="1"/>
</dbReference>
<accession>A0AA38X330</accession>
<dbReference type="InterPro" id="IPR011009">
    <property type="entry name" value="Kinase-like_dom_sf"/>
</dbReference>
<comment type="caution">
    <text evidence="13">The sequence shown here is derived from an EMBL/GenBank/DDBJ whole genome shotgun (WGS) entry which is preliminary data.</text>
</comment>
<evidence type="ECO:0000256" key="11">
    <source>
        <dbReference type="SAM" id="MobiDB-lite"/>
    </source>
</evidence>
<reference evidence="13" key="1">
    <citation type="submission" date="2022-10" db="EMBL/GenBank/DDBJ databases">
        <title>Culturing micro-colonial fungi from biological soil crusts in the Mojave desert and describing Neophaeococcomyces mojavensis, and introducing the new genera and species Taxawa tesnikishii.</title>
        <authorList>
            <person name="Kurbessoian T."/>
            <person name="Stajich J.E."/>
        </authorList>
    </citation>
    <scope>NUCLEOTIDE SEQUENCE</scope>
    <source>
        <strain evidence="13">TK_41</strain>
    </source>
</reference>
<dbReference type="GO" id="GO:0034727">
    <property type="term" value="P:piecemeal microautophagy of the nucleus"/>
    <property type="evidence" value="ECO:0007669"/>
    <property type="project" value="TreeGrafter"/>
</dbReference>
<feature type="compositionally biased region" description="Basic and acidic residues" evidence="11">
    <location>
        <begin position="265"/>
        <end position="274"/>
    </location>
</feature>
<dbReference type="PANTHER" id="PTHR24348">
    <property type="entry name" value="SERINE/THREONINE-PROTEIN KINASE UNC-51-RELATED"/>
    <property type="match status" value="1"/>
</dbReference>
<name>A0AA38X330_9EURO</name>
<keyword evidence="5" id="KW-0547">Nucleotide-binding</keyword>
<evidence type="ECO:0000259" key="12">
    <source>
        <dbReference type="PROSITE" id="PS50011"/>
    </source>
</evidence>
<evidence type="ECO:0000256" key="1">
    <source>
        <dbReference type="ARBA" id="ARBA00004623"/>
    </source>
</evidence>
<evidence type="ECO:0000256" key="6">
    <source>
        <dbReference type="ARBA" id="ARBA00022777"/>
    </source>
</evidence>
<evidence type="ECO:0000256" key="5">
    <source>
        <dbReference type="ARBA" id="ARBA00022741"/>
    </source>
</evidence>
<comment type="subcellular location">
    <subcellularLocation>
        <location evidence="1">Preautophagosomal structure membrane</location>
        <topology evidence="1">Peripheral membrane protein</topology>
    </subcellularLocation>
</comment>
<gene>
    <name evidence="13" type="ORF">H2200_009611</name>
</gene>
<evidence type="ECO:0000313" key="14">
    <source>
        <dbReference type="Proteomes" id="UP001172673"/>
    </source>
</evidence>
<feature type="region of interest" description="Disordered" evidence="11">
    <location>
        <begin position="260"/>
        <end position="297"/>
    </location>
</feature>
<keyword evidence="3" id="KW-0723">Serine/threonine-protein kinase</keyword>
<evidence type="ECO:0000313" key="13">
    <source>
        <dbReference type="EMBL" id="KAJ9605762.1"/>
    </source>
</evidence>
<feature type="domain" description="Protein kinase" evidence="12">
    <location>
        <begin position="1"/>
        <end position="230"/>
    </location>
</feature>
<dbReference type="GO" id="GO:0010506">
    <property type="term" value="P:regulation of autophagy"/>
    <property type="evidence" value="ECO:0007669"/>
    <property type="project" value="InterPro"/>
</dbReference>
<keyword evidence="7" id="KW-0067">ATP-binding</keyword>
<dbReference type="EMBL" id="JAPDRK010000015">
    <property type="protein sequence ID" value="KAJ9605762.1"/>
    <property type="molecule type" value="Genomic_DNA"/>
</dbReference>
<dbReference type="Gene3D" id="1.10.510.10">
    <property type="entry name" value="Transferase(Phosphotransferase) domain 1"/>
    <property type="match status" value="1"/>
</dbReference>
<dbReference type="InterPro" id="IPR000719">
    <property type="entry name" value="Prot_kinase_dom"/>
</dbReference>
<dbReference type="PANTHER" id="PTHR24348:SF22">
    <property type="entry name" value="NON-SPECIFIC SERINE_THREONINE PROTEIN KINASE"/>
    <property type="match status" value="1"/>
</dbReference>
<keyword evidence="14" id="KW-1185">Reference proteome</keyword>
<evidence type="ECO:0000256" key="7">
    <source>
        <dbReference type="ARBA" id="ARBA00022840"/>
    </source>
</evidence>